<evidence type="ECO:0000313" key="3">
    <source>
        <dbReference type="Proteomes" id="UP001497382"/>
    </source>
</evidence>
<name>A0AAV2ASN7_9ARAC</name>
<dbReference type="EMBL" id="CAXIEN010000209">
    <property type="protein sequence ID" value="CAL1286839.1"/>
    <property type="molecule type" value="Genomic_DNA"/>
</dbReference>
<proteinExistence type="predicted"/>
<protein>
    <submittedName>
        <fullName evidence="2">Uncharacterized protein</fullName>
    </submittedName>
</protein>
<sequence>MSFLFWFAVAVVIGSSSCDTECFKSVFNDCQLNAVDDCDHLRAAYECTSQKADKCSMGFSKQARNVSQFLEELCAPASPIRSKFLKQKQCYIEALDFEQCFYLIYNVTDYIETSEDFIKMNKEGCKNLNVYSKCVKKNVKKNCGDVSTFNYLFDPLTRLGQGLCQEVILPADEKSVASDDLGLLSIFSIIVLSFYNV</sequence>
<organism evidence="2 3">
    <name type="scientific">Larinioides sclopetarius</name>
    <dbReference type="NCBI Taxonomy" id="280406"/>
    <lineage>
        <taxon>Eukaryota</taxon>
        <taxon>Metazoa</taxon>
        <taxon>Ecdysozoa</taxon>
        <taxon>Arthropoda</taxon>
        <taxon>Chelicerata</taxon>
        <taxon>Arachnida</taxon>
        <taxon>Araneae</taxon>
        <taxon>Araneomorphae</taxon>
        <taxon>Entelegynae</taxon>
        <taxon>Araneoidea</taxon>
        <taxon>Araneidae</taxon>
        <taxon>Larinioides</taxon>
    </lineage>
</organism>
<keyword evidence="1" id="KW-0732">Signal</keyword>
<evidence type="ECO:0000256" key="1">
    <source>
        <dbReference type="SAM" id="SignalP"/>
    </source>
</evidence>
<accession>A0AAV2ASN7</accession>
<feature type="chain" id="PRO_5043942959" evidence="1">
    <location>
        <begin position="19"/>
        <end position="197"/>
    </location>
</feature>
<gene>
    <name evidence="2" type="ORF">LARSCL_LOCUS14472</name>
</gene>
<dbReference type="AlphaFoldDB" id="A0AAV2ASN7"/>
<evidence type="ECO:0000313" key="2">
    <source>
        <dbReference type="EMBL" id="CAL1286839.1"/>
    </source>
</evidence>
<dbReference type="Proteomes" id="UP001497382">
    <property type="component" value="Unassembled WGS sequence"/>
</dbReference>
<feature type="signal peptide" evidence="1">
    <location>
        <begin position="1"/>
        <end position="18"/>
    </location>
</feature>
<keyword evidence="3" id="KW-1185">Reference proteome</keyword>
<comment type="caution">
    <text evidence="2">The sequence shown here is derived from an EMBL/GenBank/DDBJ whole genome shotgun (WGS) entry which is preliminary data.</text>
</comment>
<reference evidence="2 3" key="1">
    <citation type="submission" date="2024-04" db="EMBL/GenBank/DDBJ databases">
        <authorList>
            <person name="Rising A."/>
            <person name="Reimegard J."/>
            <person name="Sonavane S."/>
            <person name="Akerstrom W."/>
            <person name="Nylinder S."/>
            <person name="Hedman E."/>
            <person name="Kallberg Y."/>
        </authorList>
    </citation>
    <scope>NUCLEOTIDE SEQUENCE [LARGE SCALE GENOMIC DNA]</scope>
</reference>